<dbReference type="EMBL" id="JAERQG010000001">
    <property type="protein sequence ID" value="MBL0764162.1"/>
    <property type="molecule type" value="Genomic_DNA"/>
</dbReference>
<dbReference type="Pfam" id="PF14255">
    <property type="entry name" value="Zn_ribbon_21"/>
    <property type="match status" value="1"/>
</dbReference>
<dbReference type="RefSeq" id="WP_201917479.1">
    <property type="nucleotide sequence ID" value="NZ_JAERQG010000001.1"/>
</dbReference>
<evidence type="ECO:0000313" key="1">
    <source>
        <dbReference type="EMBL" id="MBL0764162.1"/>
    </source>
</evidence>
<reference evidence="1" key="1">
    <citation type="submission" date="2021-01" db="EMBL/GenBank/DDBJ databases">
        <title>Marivirga sp. nov., isolated from intertidal surface sediments.</title>
        <authorList>
            <person name="Zhang M."/>
        </authorList>
    </citation>
    <scope>NUCLEOTIDE SEQUENCE</scope>
    <source>
        <strain evidence="1">SM1354</strain>
    </source>
</reference>
<dbReference type="InterPro" id="IPR025990">
    <property type="entry name" value="zinc_ribbon_bacterial"/>
</dbReference>
<gene>
    <name evidence="1" type="ORF">JKP34_02790</name>
</gene>
<comment type="caution">
    <text evidence="1">The sequence shown here is derived from an EMBL/GenBank/DDBJ whole genome shotgun (WGS) entry which is preliminary data.</text>
</comment>
<keyword evidence="2" id="KW-1185">Reference proteome</keyword>
<evidence type="ECO:0000313" key="2">
    <source>
        <dbReference type="Proteomes" id="UP000642920"/>
    </source>
</evidence>
<proteinExistence type="predicted"/>
<accession>A0A937DDF3</accession>
<organism evidence="1 2">
    <name type="scientific">Marivirga atlantica</name>
    <dbReference type="NCBI Taxonomy" id="1548457"/>
    <lineage>
        <taxon>Bacteria</taxon>
        <taxon>Pseudomonadati</taxon>
        <taxon>Bacteroidota</taxon>
        <taxon>Cytophagia</taxon>
        <taxon>Cytophagales</taxon>
        <taxon>Marivirgaceae</taxon>
        <taxon>Marivirga</taxon>
    </lineage>
</organism>
<dbReference type="AlphaFoldDB" id="A0A937DDF3"/>
<protein>
    <submittedName>
        <fullName evidence="1">CPXCG motif-containing cysteine-rich protein</fullName>
    </submittedName>
</protein>
<name>A0A937DDF3_9BACT</name>
<sequence length="59" mass="6757">MIEHFFICPSCLQEVSVLIDPSIKEQSYIEDCEVCCRPLQINVHIEEGEVLNLHAELAQ</sequence>
<dbReference type="Proteomes" id="UP000642920">
    <property type="component" value="Unassembled WGS sequence"/>
</dbReference>